<proteinExistence type="predicted"/>
<dbReference type="Proteomes" id="UP000187185">
    <property type="component" value="Chromosome"/>
</dbReference>
<dbReference type="RefSeq" id="WP_076691774.1">
    <property type="nucleotide sequence ID" value="NZ_CP018762.1"/>
</dbReference>
<dbReference type="Gene3D" id="3.30.70.100">
    <property type="match status" value="2"/>
</dbReference>
<feature type="domain" description="EthD" evidence="1">
    <location>
        <begin position="137"/>
        <end position="221"/>
    </location>
</feature>
<dbReference type="InterPro" id="IPR011008">
    <property type="entry name" value="Dimeric_a/b-barrel"/>
</dbReference>
<evidence type="ECO:0000313" key="2">
    <source>
        <dbReference type="EMBL" id="APZ35405.1"/>
    </source>
</evidence>
<accession>A0A1P8UBE5</accession>
<dbReference type="InterPro" id="IPR009799">
    <property type="entry name" value="EthD_dom"/>
</dbReference>
<dbReference type="OrthoDB" id="3535638at2"/>
<protein>
    <recommendedName>
        <fullName evidence="1">EthD domain-containing protein</fullName>
    </recommendedName>
</protein>
<name>A0A1P8UBE5_9MICO</name>
<organism evidence="2 3">
    <name type="scientific">Microbacterium aurum</name>
    <dbReference type="NCBI Taxonomy" id="36805"/>
    <lineage>
        <taxon>Bacteria</taxon>
        <taxon>Bacillati</taxon>
        <taxon>Actinomycetota</taxon>
        <taxon>Actinomycetes</taxon>
        <taxon>Micrococcales</taxon>
        <taxon>Microbacteriaceae</taxon>
        <taxon>Microbacterium</taxon>
    </lineage>
</organism>
<dbReference type="Pfam" id="PF07110">
    <property type="entry name" value="EthD"/>
    <property type="match status" value="1"/>
</dbReference>
<evidence type="ECO:0000259" key="1">
    <source>
        <dbReference type="Pfam" id="PF07110"/>
    </source>
</evidence>
<reference evidence="2 3" key="1">
    <citation type="submission" date="2016-12" db="EMBL/GenBank/DDBJ databases">
        <title>Complete genome sequence of Microbacterium aurum KACC 15219.</title>
        <authorList>
            <person name="Jung Y."/>
            <person name="Shin J.-H."/>
            <person name="Lee Y.-J."/>
            <person name="Yi H."/>
            <person name="Bahn Y.-S."/>
            <person name="Kim J.F."/>
            <person name="Lee D.-W."/>
        </authorList>
    </citation>
    <scope>NUCLEOTIDE SEQUENCE [LARGE SCALE GENOMIC DNA]</scope>
    <source>
        <strain evidence="2 3">KACC 15219</strain>
    </source>
</reference>
<dbReference type="AlphaFoldDB" id="A0A1P8UBE5"/>
<sequence>MADAGYKLVILVKSGGDLSPAAFTDAWAQLEREYPASSAGMLRYAFDAPLAGASPIANAPTAPFDAAVETWWDKKNSAADWVVSPMFDAWLQRRRELLAARPTGIGGIPQVIWQSDQPIPASAVKVLILPVAARRLRFQEFAEHWTGEHSRLALGGPHTKERLLRLEDTPAPASATSRLARGLYDGVGAITFASLDALSAEFGSDYYRSTLAPDELRFTNPAASAALLTREISLA</sequence>
<dbReference type="STRING" id="36805.BOH66_15000"/>
<dbReference type="SUPFAM" id="SSF54909">
    <property type="entry name" value="Dimeric alpha+beta barrel"/>
    <property type="match status" value="2"/>
</dbReference>
<dbReference type="EMBL" id="CP018762">
    <property type="protein sequence ID" value="APZ35405.1"/>
    <property type="molecule type" value="Genomic_DNA"/>
</dbReference>
<evidence type="ECO:0000313" key="3">
    <source>
        <dbReference type="Proteomes" id="UP000187185"/>
    </source>
</evidence>
<dbReference type="KEGG" id="maur:BOH66_15000"/>
<dbReference type="GO" id="GO:0016491">
    <property type="term" value="F:oxidoreductase activity"/>
    <property type="evidence" value="ECO:0007669"/>
    <property type="project" value="InterPro"/>
</dbReference>
<keyword evidence="3" id="KW-1185">Reference proteome</keyword>
<gene>
    <name evidence="2" type="ORF">BOH66_15000</name>
</gene>